<evidence type="ECO:0000313" key="2">
    <source>
        <dbReference type="Proteomes" id="UP000192775"/>
    </source>
</evidence>
<dbReference type="InterPro" id="IPR036291">
    <property type="entry name" value="NAD(P)-bd_dom_sf"/>
</dbReference>
<dbReference type="Gene3D" id="3.40.50.720">
    <property type="entry name" value="NAD(P)-binding Rossmann-like Domain"/>
    <property type="match status" value="1"/>
</dbReference>
<dbReference type="SUPFAM" id="SSF51735">
    <property type="entry name" value="NAD(P)-binding Rossmann-fold domains"/>
    <property type="match status" value="1"/>
</dbReference>
<dbReference type="STRING" id="1619308.B5808_09925"/>
<dbReference type="EMBL" id="CP020715">
    <property type="protein sequence ID" value="ARJ05507.1"/>
    <property type="molecule type" value="Genomic_DNA"/>
</dbReference>
<name>A0A1X9LK49_9MICO</name>
<accession>A0A1X9LK49</accession>
<dbReference type="AlphaFoldDB" id="A0A1X9LK49"/>
<dbReference type="InterPro" id="IPR002347">
    <property type="entry name" value="SDR_fam"/>
</dbReference>
<dbReference type="RefSeq" id="WP_085019645.1">
    <property type="nucleotide sequence ID" value="NZ_BMHD01000001.1"/>
</dbReference>
<dbReference type="PANTHER" id="PTHR43157:SF31">
    <property type="entry name" value="PHOSPHATIDYLINOSITOL-GLYCAN BIOSYNTHESIS CLASS F PROTEIN"/>
    <property type="match status" value="1"/>
</dbReference>
<gene>
    <name evidence="1" type="ORF">B5808_09925</name>
</gene>
<dbReference type="KEGG" id="cphy:B5808_09925"/>
<dbReference type="Proteomes" id="UP000192775">
    <property type="component" value="Chromosome"/>
</dbReference>
<reference evidence="1 2" key="1">
    <citation type="submission" date="2017-04" db="EMBL/GenBank/DDBJ databases">
        <authorList>
            <person name="Afonso C.L."/>
            <person name="Miller P.J."/>
            <person name="Scott M.A."/>
            <person name="Spackman E."/>
            <person name="Goraichik I."/>
            <person name="Dimitrov K.M."/>
            <person name="Suarez D.L."/>
            <person name="Swayne D.E."/>
        </authorList>
    </citation>
    <scope>NUCLEOTIDE SEQUENCE [LARGE SCALE GENOMIC DNA]</scope>
    <source>
        <strain evidence="2">XA(T)</strain>
    </source>
</reference>
<evidence type="ECO:0000313" key="1">
    <source>
        <dbReference type="EMBL" id="ARJ05507.1"/>
    </source>
</evidence>
<dbReference type="Pfam" id="PF00106">
    <property type="entry name" value="adh_short"/>
    <property type="match status" value="1"/>
</dbReference>
<keyword evidence="2" id="KW-1185">Reference proteome</keyword>
<dbReference type="PANTHER" id="PTHR43157">
    <property type="entry name" value="PHOSPHATIDYLINOSITOL-GLYCAN BIOSYNTHESIS CLASS F PROTEIN-RELATED"/>
    <property type="match status" value="1"/>
</dbReference>
<dbReference type="PRINTS" id="PR00081">
    <property type="entry name" value="GDHRDH"/>
</dbReference>
<proteinExistence type="predicted"/>
<protein>
    <submittedName>
        <fullName evidence="1">Short-chain dehydrogenase</fullName>
    </submittedName>
</protein>
<sequence length="277" mass="29543">MSGRVVVVTGASSGIGRVVAGRLAQDGDTVAVVGRNPDRTRAVADQTGGRAFLADFDRLDDVRRLAAELQDAYDHVDVLMNNAGGLVGTRSLTVDGHERTLQSNHLAPYLLTRLLRPALARGADARVISTASVANRFGHVDLDDLEFERRRWRAGWPAYGQAKLATILFIKELARRWAPAGIDAYSVHPGAVVTGFGMDSPLIKIGNVLTRGHYGLTPEAGAVPLYALAGPAPVPAASGAYFDRLRANGATARQSTDEDLQAALWTRTAELVGLDPE</sequence>
<organism evidence="1 2">
    <name type="scientific">Cnuibacter physcomitrellae</name>
    <dbReference type="NCBI Taxonomy" id="1619308"/>
    <lineage>
        <taxon>Bacteria</taxon>
        <taxon>Bacillati</taxon>
        <taxon>Actinomycetota</taxon>
        <taxon>Actinomycetes</taxon>
        <taxon>Micrococcales</taxon>
        <taxon>Microbacteriaceae</taxon>
        <taxon>Cnuibacter</taxon>
    </lineage>
</organism>